<dbReference type="Gene3D" id="3.90.550.20">
    <property type="match status" value="1"/>
</dbReference>
<dbReference type="GO" id="GO:0006487">
    <property type="term" value="P:protein N-linked glycosylation"/>
    <property type="evidence" value="ECO:0007669"/>
    <property type="project" value="TreeGrafter"/>
</dbReference>
<dbReference type="InterPro" id="IPR007577">
    <property type="entry name" value="GlycoTrfase_DXD_sugar-bd_CS"/>
</dbReference>
<reference evidence="1" key="1">
    <citation type="journal article" date="2020" name="Nature">
        <title>Giant virus diversity and host interactions through global metagenomics.</title>
        <authorList>
            <person name="Schulz F."/>
            <person name="Roux S."/>
            <person name="Paez-Espino D."/>
            <person name="Jungbluth S."/>
            <person name="Walsh D.A."/>
            <person name="Denef V.J."/>
            <person name="McMahon K.D."/>
            <person name="Konstantinidis K.T."/>
            <person name="Eloe-Fadrosh E.A."/>
            <person name="Kyrpides N.C."/>
            <person name="Woyke T."/>
        </authorList>
    </citation>
    <scope>NUCLEOTIDE SEQUENCE</scope>
    <source>
        <strain evidence="1">GVMAG-M-3300023179-86</strain>
    </source>
</reference>
<dbReference type="SUPFAM" id="SSF53448">
    <property type="entry name" value="Nucleotide-diphospho-sugar transferases"/>
    <property type="match status" value="1"/>
</dbReference>
<dbReference type="AlphaFoldDB" id="A0A6C0HB67"/>
<dbReference type="GO" id="GO:0000009">
    <property type="term" value="F:alpha-1,6-mannosyltransferase activity"/>
    <property type="evidence" value="ECO:0007669"/>
    <property type="project" value="InterPro"/>
</dbReference>
<dbReference type="GO" id="GO:0000136">
    <property type="term" value="C:mannan polymerase complex"/>
    <property type="evidence" value="ECO:0007669"/>
    <property type="project" value="TreeGrafter"/>
</dbReference>
<dbReference type="PANTHER" id="PTHR31834">
    <property type="entry name" value="INITIATION-SPECIFIC ALPHA-1,6-MANNOSYLTRANSFERASE"/>
    <property type="match status" value="1"/>
</dbReference>
<dbReference type="EMBL" id="MN739917">
    <property type="protein sequence ID" value="QHT77456.1"/>
    <property type="molecule type" value="Genomic_DNA"/>
</dbReference>
<evidence type="ECO:0008006" key="2">
    <source>
        <dbReference type="Google" id="ProtNLM"/>
    </source>
</evidence>
<dbReference type="InterPro" id="IPR039367">
    <property type="entry name" value="Och1-like"/>
</dbReference>
<evidence type="ECO:0000313" key="1">
    <source>
        <dbReference type="EMBL" id="QHT77456.1"/>
    </source>
</evidence>
<protein>
    <recommendedName>
        <fullName evidence="2">Glycosyltransferase</fullName>
    </recommendedName>
</protein>
<accession>A0A6C0HB67</accession>
<dbReference type="Pfam" id="PF04488">
    <property type="entry name" value="Gly_transf_sug"/>
    <property type="match status" value="1"/>
</dbReference>
<name>A0A6C0HB67_9ZZZZ</name>
<proteinExistence type="predicted"/>
<dbReference type="PANTHER" id="PTHR31834:SF1">
    <property type="entry name" value="INITIATION-SPECIFIC ALPHA-1,6-MANNOSYLTRANSFERASE"/>
    <property type="match status" value="1"/>
</dbReference>
<dbReference type="InterPro" id="IPR029044">
    <property type="entry name" value="Nucleotide-diphossugar_trans"/>
</dbReference>
<sequence length="234" mass="27864">MIPKNIFQSWYTTSLHPQVQNYIDEMKTHNPEYNHKIYTDSEMDEFVNENFQGIIADCYNKLNIIVAKVDFWRYLILYKYGGVYLDMDSYINKPLRELIKDDDEAIITAENNQNLFVQWALIFNKGHPILQVVIELIISNIKNNKYPNDIHKMTGPHVFSKAINIVHINNSGKMVRHNLIHKNFDMTFKCRNSSYRIYGIDYNDCLIFKHKDSNLLYNSKKHWRDEQKIKPLLL</sequence>
<organism evidence="1">
    <name type="scientific">viral metagenome</name>
    <dbReference type="NCBI Taxonomy" id="1070528"/>
    <lineage>
        <taxon>unclassified sequences</taxon>
        <taxon>metagenomes</taxon>
        <taxon>organismal metagenomes</taxon>
    </lineage>
</organism>